<evidence type="ECO:0008006" key="3">
    <source>
        <dbReference type="Google" id="ProtNLM"/>
    </source>
</evidence>
<dbReference type="HOGENOM" id="CLU_1375961_0_0_9"/>
<dbReference type="Pfam" id="PF11185">
    <property type="entry name" value="DUF2971"/>
    <property type="match status" value="1"/>
</dbReference>
<evidence type="ECO:0000313" key="1">
    <source>
        <dbReference type="EMBL" id="ADL32907.1"/>
    </source>
</evidence>
<keyword evidence="2" id="KW-1185">Reference proteome</keyword>
<dbReference type="AlphaFoldDB" id="E0RW41"/>
<evidence type="ECO:0000313" key="2">
    <source>
        <dbReference type="Proteomes" id="UP000001299"/>
    </source>
</evidence>
<dbReference type="EMBL" id="CP001810">
    <property type="protein sequence ID" value="ADL32907.1"/>
    <property type="molecule type" value="Genomic_DNA"/>
</dbReference>
<gene>
    <name evidence="1" type="ordered locus">bpr_I0157</name>
</gene>
<dbReference type="KEGG" id="bpb:bpr_I0157"/>
<dbReference type="STRING" id="515622.bpr_I0157"/>
<reference evidence="1 2" key="1">
    <citation type="journal article" date="2010" name="PLoS ONE">
        <title>The glycobiome of the rumen bacterium Butyrivibrio proteoclasticus B316(T) highlights adaptation to a polysaccharide-rich environment.</title>
        <authorList>
            <person name="Kelly W.J."/>
            <person name="Leahy S.C."/>
            <person name="Altermann E."/>
            <person name="Yeoman C.J."/>
            <person name="Dunne J.C."/>
            <person name="Kong Z."/>
            <person name="Pacheco D.M."/>
            <person name="Li D."/>
            <person name="Noel S.J."/>
            <person name="Moon C.D."/>
            <person name="Cookson A.L."/>
            <person name="Attwood G.T."/>
        </authorList>
    </citation>
    <scope>NUCLEOTIDE SEQUENCE [LARGE SCALE GENOMIC DNA]</scope>
    <source>
        <strain evidence="2">ATCC 51982 / DSM 14932 / B316</strain>
    </source>
</reference>
<sequence length="198" mass="23488">MLPSPSFKPTLRSLKQIIVYLAQPQDFDDIFDSRYTIPDLKTYEKAEAAFALSNMNIPMWYYYAKEHKGICIEYDLTDFNAKNLSSPEVILLPVIYPDDKTANTYRCSTYEENHENVMLVRNALVKNKNWNFEKEWRLISVERPNIYQHLKIQAIYFGLKTEEVDKRLILQFNKDYNLGIDIYQMTFNNVKFEAKNII</sequence>
<name>E0RW41_BUTPB</name>
<protein>
    <recommendedName>
        <fullName evidence="3">DUF2971 domain-containing protein</fullName>
    </recommendedName>
</protein>
<accession>E0RW41</accession>
<dbReference type="InterPro" id="IPR021352">
    <property type="entry name" value="DUF2971"/>
</dbReference>
<proteinExistence type="predicted"/>
<organism evidence="1 2">
    <name type="scientific">Butyrivibrio proteoclasticus (strain ATCC 51982 / DSM 14932 / B316)</name>
    <name type="common">Clostridium proteoclasticum</name>
    <dbReference type="NCBI Taxonomy" id="515622"/>
    <lineage>
        <taxon>Bacteria</taxon>
        <taxon>Bacillati</taxon>
        <taxon>Bacillota</taxon>
        <taxon>Clostridia</taxon>
        <taxon>Lachnospirales</taxon>
        <taxon>Lachnospiraceae</taxon>
        <taxon>Butyrivibrio</taxon>
    </lineage>
</organism>
<dbReference type="Proteomes" id="UP000001299">
    <property type="component" value="Chromosome 1"/>
</dbReference>